<proteinExistence type="inferred from homology"/>
<organism evidence="3 5">
    <name type="scientific">Clostridium formicaceticum</name>
    <dbReference type="NCBI Taxonomy" id="1497"/>
    <lineage>
        <taxon>Bacteria</taxon>
        <taxon>Bacillati</taxon>
        <taxon>Bacillota</taxon>
        <taxon>Clostridia</taxon>
        <taxon>Eubacteriales</taxon>
        <taxon>Clostridiaceae</taxon>
        <taxon>Clostridium</taxon>
    </lineage>
</organism>
<evidence type="ECO:0000313" key="4">
    <source>
        <dbReference type="Proteomes" id="UP000177894"/>
    </source>
</evidence>
<dbReference type="EMBL" id="CP017603">
    <property type="protein sequence ID" value="AOY76044.1"/>
    <property type="molecule type" value="Genomic_DNA"/>
</dbReference>
<dbReference type="Proteomes" id="UP000192478">
    <property type="component" value="Chromosome"/>
</dbReference>
<dbReference type="Proteomes" id="UP000177894">
    <property type="component" value="Chromosome"/>
</dbReference>
<dbReference type="PANTHER" id="PTHR34297:SF3">
    <property type="entry name" value="ALKALINE SHOCK PROTEIN 23"/>
    <property type="match status" value="1"/>
</dbReference>
<gene>
    <name evidence="2" type="ORF">BJL90_09110</name>
    <name evidence="3" type="ORF">CLFO_07250</name>
</gene>
<comment type="similarity">
    <text evidence="1">Belongs to the asp23 family.</text>
</comment>
<evidence type="ECO:0000313" key="3">
    <source>
        <dbReference type="EMBL" id="ARE86403.1"/>
    </source>
</evidence>
<dbReference type="RefSeq" id="WP_070966879.1">
    <property type="nucleotide sequence ID" value="NZ_CP017603.1"/>
</dbReference>
<dbReference type="KEGG" id="cfm:BJL90_09110"/>
<keyword evidence="4" id="KW-1185">Reference proteome</keyword>
<dbReference type="PANTHER" id="PTHR34297">
    <property type="entry name" value="HYPOTHETICAL CYTOSOLIC PROTEIN-RELATED"/>
    <property type="match status" value="1"/>
</dbReference>
<reference evidence="2 4" key="1">
    <citation type="submission" date="2016-10" db="EMBL/GenBank/DDBJ databases">
        <title>Complete Genome Sequence of Acetogen Clostridium formicoaceticum ATCC 27076.</title>
        <authorList>
            <person name="Bao T."/>
            <person name="Cheng C."/>
            <person name="Zhao J."/>
            <person name="Yang S.-T."/>
            <person name="Wang J."/>
            <person name="Wang M."/>
        </authorList>
    </citation>
    <scope>NUCLEOTIDE SEQUENCE [LARGE SCALE GENOMIC DNA]</scope>
    <source>
        <strain evidence="2 4">ATCC 27076</strain>
    </source>
</reference>
<protein>
    <submittedName>
        <fullName evidence="3">Alkaline shock protein 23</fullName>
    </submittedName>
</protein>
<evidence type="ECO:0000313" key="5">
    <source>
        <dbReference type="Proteomes" id="UP000192478"/>
    </source>
</evidence>
<evidence type="ECO:0000256" key="1">
    <source>
        <dbReference type="ARBA" id="ARBA00005721"/>
    </source>
</evidence>
<accession>A0AAC9RJG2</accession>
<dbReference type="EMBL" id="CP020559">
    <property type="protein sequence ID" value="ARE86403.1"/>
    <property type="molecule type" value="Genomic_DNA"/>
</dbReference>
<dbReference type="Pfam" id="PF03780">
    <property type="entry name" value="Asp23"/>
    <property type="match status" value="1"/>
</dbReference>
<evidence type="ECO:0000313" key="2">
    <source>
        <dbReference type="EMBL" id="AOY76044.1"/>
    </source>
</evidence>
<dbReference type="AlphaFoldDB" id="A0AAC9RJG2"/>
<sequence length="120" mass="13051">MSKDPMEIIGQQGKIKIAHDILMTIARHTAEEVEGIVSIKGGLPGGIIELFSKKSSTKKGVKIQNQEAQVVINLSVVVNYGAVIPEIVRKVQEKVKSSVESMTDIQVSKVNVFVQDVNIP</sequence>
<name>A0AAC9RJG2_9CLOT</name>
<reference evidence="3 5" key="2">
    <citation type="submission" date="2017-03" db="EMBL/GenBank/DDBJ databases">
        <title>Complete sequence of Clostridium formicaceticum DSM 92.</title>
        <authorList>
            <person name="Poehlein A."/>
            <person name="Karl M."/>
            <person name="Bengelsdorf F.R."/>
            <person name="Duerre P."/>
            <person name="Daniel R."/>
        </authorList>
    </citation>
    <scope>NUCLEOTIDE SEQUENCE [LARGE SCALE GENOMIC DNA]</scope>
    <source>
        <strain evidence="3 5">DSM 92</strain>
    </source>
</reference>
<dbReference type="InterPro" id="IPR005531">
    <property type="entry name" value="Asp23"/>
</dbReference>